<protein>
    <recommendedName>
        <fullName evidence="1">RNase III domain-containing protein</fullName>
    </recommendedName>
</protein>
<dbReference type="SUPFAM" id="SSF69065">
    <property type="entry name" value="RNase III domain-like"/>
    <property type="match status" value="2"/>
</dbReference>
<evidence type="ECO:0000313" key="3">
    <source>
        <dbReference type="Proteomes" id="UP000094336"/>
    </source>
</evidence>
<dbReference type="InterPro" id="IPR000999">
    <property type="entry name" value="RNase_III_dom"/>
</dbReference>
<proteinExistence type="predicted"/>
<organism evidence="2 3">
    <name type="scientific">Babjeviella inositovora NRRL Y-12698</name>
    <dbReference type="NCBI Taxonomy" id="984486"/>
    <lineage>
        <taxon>Eukaryota</taxon>
        <taxon>Fungi</taxon>
        <taxon>Dikarya</taxon>
        <taxon>Ascomycota</taxon>
        <taxon>Saccharomycotina</taxon>
        <taxon>Pichiomycetes</taxon>
        <taxon>Serinales incertae sedis</taxon>
        <taxon>Babjeviella</taxon>
    </lineage>
</organism>
<dbReference type="GeneID" id="30148122"/>
<dbReference type="PROSITE" id="PS50142">
    <property type="entry name" value="RNASE_3_2"/>
    <property type="match status" value="2"/>
</dbReference>
<dbReference type="SMART" id="SM00535">
    <property type="entry name" value="RIBOc"/>
    <property type="match status" value="1"/>
</dbReference>
<feature type="domain" description="RNase III" evidence="1">
    <location>
        <begin position="197"/>
        <end position="266"/>
    </location>
</feature>
<evidence type="ECO:0000259" key="1">
    <source>
        <dbReference type="PROSITE" id="PS50142"/>
    </source>
</evidence>
<name>A0A1E3R0G3_9ASCO</name>
<dbReference type="Gene3D" id="1.10.1520.10">
    <property type="entry name" value="Ribonuclease III domain"/>
    <property type="match status" value="1"/>
</dbReference>
<dbReference type="Pfam" id="PF00636">
    <property type="entry name" value="Ribonuclease_3"/>
    <property type="match status" value="1"/>
</dbReference>
<sequence>MLKPHRLTPFITHTRLTSVKPAFYGARYASTVERLRTQRQTLFLHGVEAGLRAAEQTMLSIPRVTDEELLLDAFRHSKRYAFLGDAILECTTLSLLSRGSSQLHRKAMKAMVTNANLTKVGTQLGFCNLKLHETFPSSEPGSIFHPKRIPDLVEAYACALFLDGGSSSVQVIYPFLTAAFPELRPSIFDKTVLEPGSTIHRSSADQRSLNKTLPSSLGPFGASLIKLCVSLQLFQNFPHFGQREYSAIRAQLMSAQKMSQISKQAGCKDTHALKSYVALTWDRGGNIDEIRALTTNWFEKDLFPFYKRHDIMAGLVKC</sequence>
<dbReference type="InterPro" id="IPR036389">
    <property type="entry name" value="RNase_III_sf"/>
</dbReference>
<accession>A0A1E3R0G3</accession>
<gene>
    <name evidence="2" type="ORF">BABINDRAFT_164608</name>
</gene>
<dbReference type="AlphaFoldDB" id="A0A1E3R0G3"/>
<dbReference type="GO" id="GO:0004525">
    <property type="term" value="F:ribonuclease III activity"/>
    <property type="evidence" value="ECO:0007669"/>
    <property type="project" value="InterPro"/>
</dbReference>
<feature type="domain" description="RNase III" evidence="1">
    <location>
        <begin position="78"/>
        <end position="165"/>
    </location>
</feature>
<keyword evidence="3" id="KW-1185">Reference proteome</keyword>
<dbReference type="EMBL" id="KV454426">
    <property type="protein sequence ID" value="ODQ82877.1"/>
    <property type="molecule type" value="Genomic_DNA"/>
</dbReference>
<dbReference type="GO" id="GO:0006396">
    <property type="term" value="P:RNA processing"/>
    <property type="evidence" value="ECO:0007669"/>
    <property type="project" value="InterPro"/>
</dbReference>
<reference evidence="3" key="1">
    <citation type="submission" date="2016-05" db="EMBL/GenBank/DDBJ databases">
        <title>Comparative genomics of biotechnologically important yeasts.</title>
        <authorList>
            <consortium name="DOE Joint Genome Institute"/>
            <person name="Riley R."/>
            <person name="Haridas S."/>
            <person name="Wolfe K.H."/>
            <person name="Lopes M.R."/>
            <person name="Hittinger C.T."/>
            <person name="Goker M."/>
            <person name="Salamov A."/>
            <person name="Wisecaver J."/>
            <person name="Long T.M."/>
            <person name="Aerts A.L."/>
            <person name="Barry K."/>
            <person name="Choi C."/>
            <person name="Clum A."/>
            <person name="Coughlan A.Y."/>
            <person name="Deshpande S."/>
            <person name="Douglass A.P."/>
            <person name="Hanson S.J."/>
            <person name="Klenk H.-P."/>
            <person name="Labutti K."/>
            <person name="Lapidus A."/>
            <person name="Lindquist E."/>
            <person name="Lipzen A."/>
            <person name="Meier-Kolthoff J.P."/>
            <person name="Ohm R.A."/>
            <person name="Otillar R.P."/>
            <person name="Pangilinan J."/>
            <person name="Peng Y."/>
            <person name="Rokas A."/>
            <person name="Rosa C.A."/>
            <person name="Scheuner C."/>
            <person name="Sibirny A.A."/>
            <person name="Slot J.C."/>
            <person name="Stielow J.B."/>
            <person name="Sun H."/>
            <person name="Kurtzman C.P."/>
            <person name="Blackwell M."/>
            <person name="Grigoriev I.V."/>
            <person name="Jeffries T.W."/>
        </authorList>
    </citation>
    <scope>NUCLEOTIDE SEQUENCE [LARGE SCALE GENOMIC DNA]</scope>
    <source>
        <strain evidence="3">NRRL Y-12698</strain>
    </source>
</reference>
<dbReference type="Proteomes" id="UP000094336">
    <property type="component" value="Unassembled WGS sequence"/>
</dbReference>
<dbReference type="CDD" id="cd00593">
    <property type="entry name" value="RIBOc"/>
    <property type="match status" value="1"/>
</dbReference>
<dbReference type="RefSeq" id="XP_018988205.1">
    <property type="nucleotide sequence ID" value="XM_019130269.1"/>
</dbReference>
<evidence type="ECO:0000313" key="2">
    <source>
        <dbReference type="EMBL" id="ODQ82877.1"/>
    </source>
</evidence>